<evidence type="ECO:0000313" key="6">
    <source>
        <dbReference type="EMBL" id="MBC5741664.1"/>
    </source>
</evidence>
<name>A0ABR7I5F5_9FIRM</name>
<evidence type="ECO:0000256" key="1">
    <source>
        <dbReference type="ARBA" id="ARBA00005417"/>
    </source>
</evidence>
<comment type="caution">
    <text evidence="6">The sequence shown here is derived from an EMBL/GenBank/DDBJ whole genome shotgun (WGS) entry which is preliminary data.</text>
</comment>
<keyword evidence="2" id="KW-0813">Transport</keyword>
<feature type="domain" description="ABC transporter" evidence="5">
    <location>
        <begin position="3"/>
        <end position="238"/>
    </location>
</feature>
<evidence type="ECO:0000256" key="4">
    <source>
        <dbReference type="ARBA" id="ARBA00022840"/>
    </source>
</evidence>
<dbReference type="CDD" id="cd03214">
    <property type="entry name" value="ABC_Iron-Siderophores_B12_Hemin"/>
    <property type="match status" value="1"/>
</dbReference>
<keyword evidence="4 6" id="KW-0067">ATP-binding</keyword>
<evidence type="ECO:0000256" key="2">
    <source>
        <dbReference type="ARBA" id="ARBA00022448"/>
    </source>
</evidence>
<dbReference type="GO" id="GO:0005524">
    <property type="term" value="F:ATP binding"/>
    <property type="evidence" value="ECO:0007669"/>
    <property type="project" value="UniProtKB-KW"/>
</dbReference>
<comment type="similarity">
    <text evidence="1">Belongs to the ABC transporter superfamily.</text>
</comment>
<protein>
    <submittedName>
        <fullName evidence="6">ABC transporter ATP-binding protein</fullName>
    </submittedName>
</protein>
<sequence length="265" mass="28828">MLLEIENVFGGYGNGDILKGISCSADYGDVLCLLGPNGCGKTTLFRMILGSLPVSNGKIKIAGKNISDFTTKTLANMIAYIPQYHSPVFAYTVLDMVIMGRASHFSAFETPKEPDQEAAFAALEKVNALPLANRKYTSLSGGQRQLVLIARAICQSAKIFIMDEPAANLDYANHQLLMEVISGLATQGYCIIMSTHSPEHPFSVGNKVLLMKSGMVMGFGSPKEIITSEALQSVYDIEMDVITTYDRYGRERTICLPVNSSAKTF</sequence>
<dbReference type="InterPro" id="IPR003593">
    <property type="entry name" value="AAA+_ATPase"/>
</dbReference>
<dbReference type="PROSITE" id="PS50893">
    <property type="entry name" value="ABC_TRANSPORTER_2"/>
    <property type="match status" value="1"/>
</dbReference>
<dbReference type="RefSeq" id="WP_118040888.1">
    <property type="nucleotide sequence ID" value="NZ_JACOQE010000013.1"/>
</dbReference>
<dbReference type="Pfam" id="PF00005">
    <property type="entry name" value="ABC_tran"/>
    <property type="match status" value="1"/>
</dbReference>
<dbReference type="InterPro" id="IPR003439">
    <property type="entry name" value="ABC_transporter-like_ATP-bd"/>
</dbReference>
<dbReference type="InterPro" id="IPR027417">
    <property type="entry name" value="P-loop_NTPase"/>
</dbReference>
<dbReference type="PANTHER" id="PTHR42734">
    <property type="entry name" value="METAL TRANSPORT SYSTEM ATP-BINDING PROTEIN TM_0124-RELATED"/>
    <property type="match status" value="1"/>
</dbReference>
<organism evidence="6 7">
    <name type="scientific">Blautia intestinalis</name>
    <dbReference type="NCBI Taxonomy" id="2763028"/>
    <lineage>
        <taxon>Bacteria</taxon>
        <taxon>Bacillati</taxon>
        <taxon>Bacillota</taxon>
        <taxon>Clostridia</taxon>
        <taxon>Lachnospirales</taxon>
        <taxon>Lachnospiraceae</taxon>
        <taxon>Blautia</taxon>
    </lineage>
</organism>
<dbReference type="Gene3D" id="3.40.50.300">
    <property type="entry name" value="P-loop containing nucleotide triphosphate hydrolases"/>
    <property type="match status" value="1"/>
</dbReference>
<dbReference type="EMBL" id="JACOQE010000013">
    <property type="protein sequence ID" value="MBC5741664.1"/>
    <property type="molecule type" value="Genomic_DNA"/>
</dbReference>
<gene>
    <name evidence="6" type="ORF">H8Z79_14780</name>
</gene>
<dbReference type="SUPFAM" id="SSF52540">
    <property type="entry name" value="P-loop containing nucleoside triphosphate hydrolases"/>
    <property type="match status" value="1"/>
</dbReference>
<evidence type="ECO:0000259" key="5">
    <source>
        <dbReference type="PROSITE" id="PS50893"/>
    </source>
</evidence>
<keyword evidence="7" id="KW-1185">Reference proteome</keyword>
<proteinExistence type="inferred from homology"/>
<keyword evidence="3" id="KW-0547">Nucleotide-binding</keyword>
<dbReference type="Proteomes" id="UP000633936">
    <property type="component" value="Unassembled WGS sequence"/>
</dbReference>
<accession>A0ABR7I5F5</accession>
<reference evidence="6 7" key="1">
    <citation type="submission" date="2020-08" db="EMBL/GenBank/DDBJ databases">
        <title>Genome public.</title>
        <authorList>
            <person name="Liu C."/>
            <person name="Sun Q."/>
        </authorList>
    </citation>
    <scope>NUCLEOTIDE SEQUENCE [LARGE SCALE GENOMIC DNA]</scope>
    <source>
        <strain evidence="6 7">27-44</strain>
    </source>
</reference>
<dbReference type="PANTHER" id="PTHR42734:SF6">
    <property type="entry name" value="MOLYBDATE IMPORT ATP-BINDING PROTEIN MOLC"/>
    <property type="match status" value="1"/>
</dbReference>
<dbReference type="InterPro" id="IPR050153">
    <property type="entry name" value="Metal_Ion_Import_ABC"/>
</dbReference>
<evidence type="ECO:0000313" key="7">
    <source>
        <dbReference type="Proteomes" id="UP000633936"/>
    </source>
</evidence>
<dbReference type="SMART" id="SM00382">
    <property type="entry name" value="AAA"/>
    <property type="match status" value="1"/>
</dbReference>
<dbReference type="InterPro" id="IPR017871">
    <property type="entry name" value="ABC_transporter-like_CS"/>
</dbReference>
<dbReference type="PROSITE" id="PS00211">
    <property type="entry name" value="ABC_TRANSPORTER_1"/>
    <property type="match status" value="1"/>
</dbReference>
<evidence type="ECO:0000256" key="3">
    <source>
        <dbReference type="ARBA" id="ARBA00022741"/>
    </source>
</evidence>